<dbReference type="InterPro" id="IPR010131">
    <property type="entry name" value="MdtP/NodT-like"/>
</dbReference>
<name>A0A0K1PTG9_9BACT</name>
<dbReference type="Pfam" id="PF02321">
    <property type="entry name" value="OEP"/>
    <property type="match status" value="2"/>
</dbReference>
<reference evidence="2 3" key="1">
    <citation type="submission" date="2015-08" db="EMBL/GenBank/DDBJ databases">
        <authorList>
            <person name="Babu N.S."/>
            <person name="Beckwith C.J."/>
            <person name="Beseler K.G."/>
            <person name="Brison A."/>
            <person name="Carone J.V."/>
            <person name="Caskin T.P."/>
            <person name="Diamond M."/>
            <person name="Durham M.E."/>
            <person name="Foxe J.M."/>
            <person name="Go M."/>
            <person name="Henderson B.A."/>
            <person name="Jones I.B."/>
            <person name="McGettigan J.A."/>
            <person name="Micheletti S.J."/>
            <person name="Nasrallah M.E."/>
            <person name="Ortiz D."/>
            <person name="Piller C.R."/>
            <person name="Privatt S.R."/>
            <person name="Schneider S.L."/>
            <person name="Sharp S."/>
            <person name="Smith T.C."/>
            <person name="Stanton J.D."/>
            <person name="Ullery H.E."/>
            <person name="Wilson R.J."/>
            <person name="Serrano M.G."/>
            <person name="Buck G."/>
            <person name="Lee V."/>
            <person name="Wang Y."/>
            <person name="Carvalho R."/>
            <person name="Voegtly L."/>
            <person name="Shi R."/>
            <person name="Duckworth R."/>
            <person name="Johnson A."/>
            <person name="Loviza R."/>
            <person name="Walstead R."/>
            <person name="Shah Z."/>
            <person name="Kiflezghi M."/>
            <person name="Wade K."/>
            <person name="Ball S.L."/>
            <person name="Bradley K.W."/>
            <person name="Asai D.J."/>
            <person name="Bowman C.A."/>
            <person name="Russell D.A."/>
            <person name="Pope W.H."/>
            <person name="Jacobs-Sera D."/>
            <person name="Hendrix R.W."/>
            <person name="Hatfull G.F."/>
        </authorList>
    </citation>
    <scope>NUCLEOTIDE SEQUENCE [LARGE SCALE GENOMIC DNA]</scope>
    <source>
        <strain evidence="2 3">DSM 27648</strain>
    </source>
</reference>
<dbReference type="STRING" id="1391654.AKJ09_03093"/>
<evidence type="ECO:0000256" key="1">
    <source>
        <dbReference type="ARBA" id="ARBA00007613"/>
    </source>
</evidence>
<evidence type="ECO:0000313" key="2">
    <source>
        <dbReference type="EMBL" id="AKU96429.1"/>
    </source>
</evidence>
<comment type="similarity">
    <text evidence="1">Belongs to the outer membrane factor (OMF) (TC 1.B.17) family.</text>
</comment>
<dbReference type="Gene3D" id="1.20.1600.10">
    <property type="entry name" value="Outer membrane efflux proteins (OEP)"/>
    <property type="match status" value="1"/>
</dbReference>
<evidence type="ECO:0000313" key="3">
    <source>
        <dbReference type="Proteomes" id="UP000064967"/>
    </source>
</evidence>
<dbReference type="InterPro" id="IPR003423">
    <property type="entry name" value="OMP_efflux"/>
</dbReference>
<dbReference type="KEGG" id="llu:AKJ09_03093"/>
<dbReference type="GO" id="GO:0015562">
    <property type="term" value="F:efflux transmembrane transporter activity"/>
    <property type="evidence" value="ECO:0007669"/>
    <property type="project" value="InterPro"/>
</dbReference>
<protein>
    <submittedName>
        <fullName evidence="2">Heavy metal RND efflux outer membrane protein, CzcC family</fullName>
    </submittedName>
</protein>
<dbReference type="PANTHER" id="PTHR30203">
    <property type="entry name" value="OUTER MEMBRANE CATION EFFLUX PROTEIN"/>
    <property type="match status" value="1"/>
</dbReference>
<dbReference type="AlphaFoldDB" id="A0A0K1PTG9"/>
<keyword evidence="3" id="KW-1185">Reference proteome</keyword>
<gene>
    <name evidence="2" type="ORF">AKJ09_03093</name>
</gene>
<dbReference type="RefSeq" id="WP_169927530.1">
    <property type="nucleotide sequence ID" value="NZ_CP012333.1"/>
</dbReference>
<sequence>MAADVVPPATELPHTLTLEDALGIFRRRGLDLLIADANTRGAEGAVKIAGAVANPVVSASVGNAFTYSTNKYSHDNCLESGAECSPWSYNLGISDSAALADALSGKRDLRLKVARNALAAAKMARVDAERTIAFQVKATYIQTAQATLAFKFAKDVAETQATSLKRSQDRYKGGAINEGDLQRIEVQKLEADQAVDEAELALRAARVALAFLLGVRGDVADFDVETKVLDYVVPGQLRDATGVALLRTAFDHRPDLIGLGYLKQQAEAQIQLVKRQKLPDITLGANYAWGGGGGYGGTSTNGPLTPQTLTFSISAPLPVFYGLQGEQRQAEAQYDTNALQQAKVTSQVVNEVATAFASFAVTKRIVERMEGPRRAGGGLLQSARGAFEIVATQYEKGAASLTDYLDALRTYIATKNEYFDALSSYWTAVFQLEAAVARDLR</sequence>
<organism evidence="2 3">
    <name type="scientific">Labilithrix luteola</name>
    <dbReference type="NCBI Taxonomy" id="1391654"/>
    <lineage>
        <taxon>Bacteria</taxon>
        <taxon>Pseudomonadati</taxon>
        <taxon>Myxococcota</taxon>
        <taxon>Polyangia</taxon>
        <taxon>Polyangiales</taxon>
        <taxon>Labilitrichaceae</taxon>
        <taxon>Labilithrix</taxon>
    </lineage>
</organism>
<dbReference type="Proteomes" id="UP000064967">
    <property type="component" value="Chromosome"/>
</dbReference>
<proteinExistence type="inferred from homology"/>
<dbReference type="EMBL" id="CP012333">
    <property type="protein sequence ID" value="AKU96429.1"/>
    <property type="molecule type" value="Genomic_DNA"/>
</dbReference>
<dbReference type="PANTHER" id="PTHR30203:SF24">
    <property type="entry name" value="BLR4935 PROTEIN"/>
    <property type="match status" value="1"/>
</dbReference>
<dbReference type="SUPFAM" id="SSF56954">
    <property type="entry name" value="Outer membrane efflux proteins (OEP)"/>
    <property type="match status" value="1"/>
</dbReference>
<accession>A0A0K1PTG9</accession>